<protein>
    <submittedName>
        <fullName evidence="2">Uncharacterized protein</fullName>
    </submittedName>
</protein>
<name>A0A075FMN9_9EURY</name>
<dbReference type="EMBL" id="KF900373">
    <property type="protein sequence ID" value="AIE92674.1"/>
    <property type="molecule type" value="Genomic_DNA"/>
</dbReference>
<dbReference type="SUPFAM" id="SSF118310">
    <property type="entry name" value="AN1-like Zinc finger"/>
    <property type="match status" value="1"/>
</dbReference>
<evidence type="ECO:0000256" key="1">
    <source>
        <dbReference type="SAM" id="Phobius"/>
    </source>
</evidence>
<keyword evidence="1" id="KW-1133">Transmembrane helix</keyword>
<dbReference type="InterPro" id="IPR035896">
    <property type="entry name" value="AN1-like_Znf"/>
</dbReference>
<feature type="transmembrane region" description="Helical" evidence="1">
    <location>
        <begin position="6"/>
        <end position="22"/>
    </location>
</feature>
<dbReference type="AlphaFoldDB" id="A0A075FMN9"/>
<feature type="transmembrane region" description="Helical" evidence="1">
    <location>
        <begin position="34"/>
        <end position="51"/>
    </location>
</feature>
<keyword evidence="1" id="KW-0472">Membrane</keyword>
<evidence type="ECO:0000313" key="2">
    <source>
        <dbReference type="EMBL" id="AIE92674.1"/>
    </source>
</evidence>
<accession>A0A075FMN9</accession>
<keyword evidence="1" id="KW-0812">Transmembrane</keyword>
<organism evidence="2">
    <name type="scientific">uncultured marine group II/III euryarchaeote AD1000_26_F05</name>
    <dbReference type="NCBI Taxonomy" id="1457744"/>
    <lineage>
        <taxon>Archaea</taxon>
        <taxon>Methanobacteriati</taxon>
        <taxon>Methanobacteriota</taxon>
        <taxon>environmental samples</taxon>
    </lineage>
</organism>
<proteinExistence type="predicted"/>
<reference evidence="2" key="1">
    <citation type="journal article" date="2014" name="Genome Biol. Evol.">
        <title>Pangenome evidence for extensive interdomain horizontal transfer affecting lineage core and shell genes in uncultured planktonic thaumarchaeota and euryarchaeota.</title>
        <authorList>
            <person name="Deschamps P."/>
            <person name="Zivanovic Y."/>
            <person name="Moreira D."/>
            <person name="Rodriguez-Valera F."/>
            <person name="Lopez-Garcia P."/>
        </authorList>
    </citation>
    <scope>NUCLEOTIDE SEQUENCE</scope>
</reference>
<feature type="transmembrane region" description="Helical" evidence="1">
    <location>
        <begin position="57"/>
        <end position="76"/>
    </location>
</feature>
<sequence>MVSEIEIILVIIVLIYSGIWAFIKAVDDETDNKWVFLVPAGVLGLGIISGSSDSCGFIILILALGPIVVMLTKVGLEQGKVPQKRSYSSFDRTAQRNPQPLNLNRELAPSYIRAYDRLIAYIEARGGGIKSLEDARQRLAKIWSVPESDVGRFLDSPYVIKVLGLKEEVVEEKKEEIIGDDWWEEGYSVDNSDDLPKAKTGQESCGHSGCENSVSAFDFRCFTCRNRFCSEHAGSKIECNGCSK</sequence>